<name>A0ABP1PBT0_XYLVO</name>
<dbReference type="EMBL" id="CAXAJV020001300">
    <property type="protein sequence ID" value="CAL7950682.1"/>
    <property type="molecule type" value="Genomic_DNA"/>
</dbReference>
<keyword evidence="1" id="KW-1133">Transmembrane helix</keyword>
<feature type="transmembrane region" description="Helical" evidence="1">
    <location>
        <begin position="98"/>
        <end position="119"/>
    </location>
</feature>
<feature type="signal peptide" evidence="2">
    <location>
        <begin position="1"/>
        <end position="17"/>
    </location>
</feature>
<evidence type="ECO:0000256" key="1">
    <source>
        <dbReference type="SAM" id="Phobius"/>
    </source>
</evidence>
<organism evidence="3 4">
    <name type="scientific">Xylocopa violacea</name>
    <name type="common">Violet carpenter bee</name>
    <name type="synonym">Apis violacea</name>
    <dbReference type="NCBI Taxonomy" id="135666"/>
    <lineage>
        <taxon>Eukaryota</taxon>
        <taxon>Metazoa</taxon>
        <taxon>Ecdysozoa</taxon>
        <taxon>Arthropoda</taxon>
        <taxon>Hexapoda</taxon>
        <taxon>Insecta</taxon>
        <taxon>Pterygota</taxon>
        <taxon>Neoptera</taxon>
        <taxon>Endopterygota</taxon>
        <taxon>Hymenoptera</taxon>
        <taxon>Apocrita</taxon>
        <taxon>Aculeata</taxon>
        <taxon>Apoidea</taxon>
        <taxon>Anthophila</taxon>
        <taxon>Apidae</taxon>
        <taxon>Xylocopa</taxon>
        <taxon>Xylocopa</taxon>
    </lineage>
</organism>
<keyword evidence="1" id="KW-0472">Membrane</keyword>
<proteinExistence type="predicted"/>
<feature type="chain" id="PRO_5045076738" evidence="2">
    <location>
        <begin position="18"/>
        <end position="142"/>
    </location>
</feature>
<keyword evidence="2" id="KW-0732">Signal</keyword>
<reference evidence="3 4" key="1">
    <citation type="submission" date="2024-08" db="EMBL/GenBank/DDBJ databases">
        <authorList>
            <person name="Will J Nash"/>
            <person name="Angela Man"/>
            <person name="Seanna McTaggart"/>
            <person name="Kendall Baker"/>
            <person name="Tom Barker"/>
            <person name="Leah Catchpole"/>
            <person name="Alex Durrant"/>
            <person name="Karim Gharbi"/>
            <person name="Naomi Irish"/>
            <person name="Gemy Kaithakottil"/>
            <person name="Debby Ku"/>
            <person name="Aaliyah Providence"/>
            <person name="Felix Shaw"/>
            <person name="David Swarbreck"/>
            <person name="Chris Watkins"/>
            <person name="Ann M. McCartney"/>
            <person name="Giulio Formenti"/>
            <person name="Alice Mouton"/>
            <person name="Noel Vella"/>
            <person name="Bjorn M von Reumont"/>
            <person name="Adriana Vella"/>
            <person name="Wilfried Haerty"/>
        </authorList>
    </citation>
    <scope>NUCLEOTIDE SEQUENCE [LARGE SCALE GENOMIC DNA]</scope>
</reference>
<dbReference type="Proteomes" id="UP001642520">
    <property type="component" value="Unassembled WGS sequence"/>
</dbReference>
<sequence length="142" mass="15627">MWMTIASGLLVIALTAADDAATVAPEAAHEANVPLPAMPDFGGQTPTAEQLLEIIESMTSITDEEKAILKEDLLKNMQEGGGDFLQQSAGNDLTMQTMVLLSLLGLVALIFVFFVYKLFKVLSERKAKREEKKKNKQMKKKK</sequence>
<keyword evidence="1" id="KW-0812">Transmembrane</keyword>
<gene>
    <name evidence="3" type="ORF">XYLVIOL_LOCUS10115</name>
</gene>
<keyword evidence="4" id="KW-1185">Reference proteome</keyword>
<protein>
    <submittedName>
        <fullName evidence="3">Uncharacterized protein</fullName>
    </submittedName>
</protein>
<evidence type="ECO:0000313" key="3">
    <source>
        <dbReference type="EMBL" id="CAL7950682.1"/>
    </source>
</evidence>
<comment type="caution">
    <text evidence="3">The sequence shown here is derived from an EMBL/GenBank/DDBJ whole genome shotgun (WGS) entry which is preliminary data.</text>
</comment>
<evidence type="ECO:0000256" key="2">
    <source>
        <dbReference type="SAM" id="SignalP"/>
    </source>
</evidence>
<evidence type="ECO:0000313" key="4">
    <source>
        <dbReference type="Proteomes" id="UP001642520"/>
    </source>
</evidence>
<accession>A0ABP1PBT0</accession>